<evidence type="ECO:0008006" key="3">
    <source>
        <dbReference type="Google" id="ProtNLM"/>
    </source>
</evidence>
<dbReference type="AlphaFoldDB" id="A0A1F7Z0F3"/>
<evidence type="ECO:0000313" key="2">
    <source>
        <dbReference type="Proteomes" id="UP000178870"/>
    </source>
</evidence>
<dbReference type="Proteomes" id="UP000178870">
    <property type="component" value="Unassembled WGS sequence"/>
</dbReference>
<gene>
    <name evidence="1" type="ORF">A2803_03110</name>
</gene>
<comment type="caution">
    <text evidence="1">The sequence shown here is derived from an EMBL/GenBank/DDBJ whole genome shotgun (WGS) entry which is preliminary data.</text>
</comment>
<sequence>MKITNKPWWSYLSEDLQESIELSFQLADMSSKWSSRFHDYSFIVFPAAKAYEGFLKKLFLDMGFITKADYFGRHFRIGKALNPDLEEKYRDSEWVYEKLTDYCKGEALPDKLWKTWKESRNLVFHWFPDEKNTVDHAEAVEKLLMVVAAIDEVFTACRVKLTLST</sequence>
<proteinExistence type="predicted"/>
<reference evidence="1 2" key="1">
    <citation type="journal article" date="2016" name="Nat. Commun.">
        <title>Thousands of microbial genomes shed light on interconnected biogeochemical processes in an aquifer system.</title>
        <authorList>
            <person name="Anantharaman K."/>
            <person name="Brown C.T."/>
            <person name="Hug L.A."/>
            <person name="Sharon I."/>
            <person name="Castelle C.J."/>
            <person name="Probst A.J."/>
            <person name="Thomas B.C."/>
            <person name="Singh A."/>
            <person name="Wilkins M.J."/>
            <person name="Karaoz U."/>
            <person name="Brodie E.L."/>
            <person name="Williams K.H."/>
            <person name="Hubbard S.S."/>
            <person name="Banfield J.F."/>
        </authorList>
    </citation>
    <scope>NUCLEOTIDE SEQUENCE [LARGE SCALE GENOMIC DNA]</scope>
</reference>
<dbReference type="InterPro" id="IPR040975">
    <property type="entry name" value="HEPN_RnaseLS"/>
</dbReference>
<dbReference type="Pfam" id="PF18869">
    <property type="entry name" value="HEPN_RnaseLS"/>
    <property type="match status" value="1"/>
</dbReference>
<dbReference type="Gene3D" id="6.10.250.2650">
    <property type="match status" value="1"/>
</dbReference>
<organism evidence="1 2">
    <name type="scientific">Candidatus Woesebacteria bacterium RIFCSPHIGHO2_01_FULL_44_21</name>
    <dbReference type="NCBI Taxonomy" id="1802503"/>
    <lineage>
        <taxon>Bacteria</taxon>
        <taxon>Candidatus Woeseibacteriota</taxon>
    </lineage>
</organism>
<accession>A0A1F7Z0F3</accession>
<evidence type="ECO:0000313" key="1">
    <source>
        <dbReference type="EMBL" id="OGM32438.1"/>
    </source>
</evidence>
<name>A0A1F7Z0F3_9BACT</name>
<dbReference type="EMBL" id="MGGP01000014">
    <property type="protein sequence ID" value="OGM32438.1"/>
    <property type="molecule type" value="Genomic_DNA"/>
</dbReference>
<protein>
    <recommendedName>
        <fullName evidence="3">HEPN domain-containing protein</fullName>
    </recommendedName>
</protein>